<feature type="transmembrane region" description="Helical" evidence="13">
    <location>
        <begin position="914"/>
        <end position="931"/>
    </location>
</feature>
<gene>
    <name evidence="16" type="ORF">EGR_08687</name>
</gene>
<organism evidence="16 17">
    <name type="scientific">Echinococcus granulosus</name>
    <name type="common">Hydatid tapeworm</name>
    <dbReference type="NCBI Taxonomy" id="6210"/>
    <lineage>
        <taxon>Eukaryota</taxon>
        <taxon>Metazoa</taxon>
        <taxon>Spiralia</taxon>
        <taxon>Lophotrochozoa</taxon>
        <taxon>Platyhelminthes</taxon>
        <taxon>Cestoda</taxon>
        <taxon>Eucestoda</taxon>
        <taxon>Cyclophyllidea</taxon>
        <taxon>Taeniidae</taxon>
        <taxon>Echinococcus</taxon>
        <taxon>Echinococcus granulosus group</taxon>
    </lineage>
</organism>
<dbReference type="Pfam" id="PF18035">
    <property type="entry name" value="Bap31_Bap29_C"/>
    <property type="match status" value="1"/>
</dbReference>
<accession>W6U5T3</accession>
<evidence type="ECO:0000313" key="16">
    <source>
        <dbReference type="EMBL" id="EUB56465.1"/>
    </source>
</evidence>
<evidence type="ECO:0000259" key="14">
    <source>
        <dbReference type="Pfam" id="PF05529"/>
    </source>
</evidence>
<feature type="region of interest" description="Disordered" evidence="12">
    <location>
        <begin position="640"/>
        <end position="729"/>
    </location>
</feature>
<evidence type="ECO:0000256" key="6">
    <source>
        <dbReference type="ARBA" id="ARBA00022892"/>
    </source>
</evidence>
<name>W6U5T3_ECHGR</name>
<keyword evidence="10 13" id="KW-0472">Membrane</keyword>
<feature type="domain" description="BAP29/BAP31 transmembrane" evidence="14">
    <location>
        <begin position="809"/>
        <end position="945"/>
    </location>
</feature>
<evidence type="ECO:0000256" key="5">
    <source>
        <dbReference type="ARBA" id="ARBA00022824"/>
    </source>
</evidence>
<proteinExistence type="inferred from homology"/>
<evidence type="ECO:0000256" key="8">
    <source>
        <dbReference type="ARBA" id="ARBA00022989"/>
    </source>
</evidence>
<feature type="domain" description="Bap31/Bap29 cytoplasmic coiled-coil" evidence="15">
    <location>
        <begin position="990"/>
        <end position="1053"/>
    </location>
</feature>
<feature type="transmembrane region" description="Helical" evidence="13">
    <location>
        <begin position="599"/>
        <end position="623"/>
    </location>
</feature>
<keyword evidence="6" id="KW-0931">ER-Golgi transport</keyword>
<feature type="transmembrane region" description="Helical" evidence="13">
    <location>
        <begin position="567"/>
        <end position="587"/>
    </location>
</feature>
<feature type="transmembrane region" description="Helical" evidence="13">
    <location>
        <begin position="811"/>
        <end position="835"/>
    </location>
</feature>
<dbReference type="Proteomes" id="UP000019149">
    <property type="component" value="Unassembled WGS sequence"/>
</dbReference>
<dbReference type="GO" id="GO:0006888">
    <property type="term" value="P:endoplasmic reticulum to Golgi vesicle-mediated transport"/>
    <property type="evidence" value="ECO:0007669"/>
    <property type="project" value="TreeGrafter"/>
</dbReference>
<evidence type="ECO:0000259" key="15">
    <source>
        <dbReference type="Pfam" id="PF18035"/>
    </source>
</evidence>
<keyword evidence="4 13" id="KW-0812">Transmembrane</keyword>
<dbReference type="InterPro" id="IPR008417">
    <property type="entry name" value="BAP29/BAP31"/>
</dbReference>
<evidence type="ECO:0000256" key="10">
    <source>
        <dbReference type="ARBA" id="ARBA00023136"/>
    </source>
</evidence>
<comment type="subcellular location">
    <subcellularLocation>
        <location evidence="1">Endoplasmic reticulum membrane</location>
        <topology evidence="1">Multi-pass membrane protein</topology>
    </subcellularLocation>
</comment>
<evidence type="ECO:0000256" key="3">
    <source>
        <dbReference type="ARBA" id="ARBA00022448"/>
    </source>
</evidence>
<keyword evidence="8 13" id="KW-1133">Transmembrane helix</keyword>
<comment type="caution">
    <text evidence="16">The sequence shown here is derived from an EMBL/GenBank/DDBJ whole genome shotgun (WGS) entry which is preliminary data.</text>
</comment>
<dbReference type="RefSeq" id="XP_024347661.1">
    <property type="nucleotide sequence ID" value="XM_024497936.1"/>
</dbReference>
<comment type="similarity">
    <text evidence="2">Belongs to the BCAP29/BCAP31 family.</text>
</comment>
<dbReference type="AlphaFoldDB" id="W6U5T3"/>
<evidence type="ECO:0000256" key="2">
    <source>
        <dbReference type="ARBA" id="ARBA00007956"/>
    </source>
</evidence>
<evidence type="ECO:0000256" key="13">
    <source>
        <dbReference type="SAM" id="Phobius"/>
    </source>
</evidence>
<keyword evidence="7" id="KW-0653">Protein transport</keyword>
<feature type="transmembrane region" description="Helical" evidence="13">
    <location>
        <begin position="855"/>
        <end position="875"/>
    </location>
</feature>
<dbReference type="EMBL" id="APAU02000115">
    <property type="protein sequence ID" value="EUB56465.1"/>
    <property type="molecule type" value="Genomic_DNA"/>
</dbReference>
<dbReference type="GO" id="GO:0006886">
    <property type="term" value="P:intracellular protein transport"/>
    <property type="evidence" value="ECO:0007669"/>
    <property type="project" value="InterPro"/>
</dbReference>
<reference evidence="16 17" key="1">
    <citation type="journal article" date="2013" name="Nat. Genet.">
        <title>The genome of the hydatid tapeworm Echinococcus granulosus.</title>
        <authorList>
            <person name="Zheng H."/>
            <person name="Zhang W."/>
            <person name="Zhang L."/>
            <person name="Zhang Z."/>
            <person name="Li J."/>
            <person name="Lu G."/>
            <person name="Zhu Y."/>
            <person name="Wang Y."/>
            <person name="Huang Y."/>
            <person name="Liu J."/>
            <person name="Kang H."/>
            <person name="Chen J."/>
            <person name="Wang L."/>
            <person name="Chen A."/>
            <person name="Yu S."/>
            <person name="Gao Z."/>
            <person name="Jin L."/>
            <person name="Gu W."/>
            <person name="Wang Z."/>
            <person name="Zhao L."/>
            <person name="Shi B."/>
            <person name="Wen H."/>
            <person name="Lin R."/>
            <person name="Jones M.K."/>
            <person name="Brejova B."/>
            <person name="Vinar T."/>
            <person name="Zhao G."/>
            <person name="McManus D.P."/>
            <person name="Chen Z."/>
            <person name="Zhou Y."/>
            <person name="Wang S."/>
        </authorList>
    </citation>
    <scope>NUCLEOTIDE SEQUENCE [LARGE SCALE GENOMIC DNA]</scope>
</reference>
<feature type="coiled-coil region" evidence="11">
    <location>
        <begin position="39"/>
        <end position="122"/>
    </location>
</feature>
<evidence type="ECO:0000313" key="17">
    <source>
        <dbReference type="Proteomes" id="UP000019149"/>
    </source>
</evidence>
<keyword evidence="5" id="KW-0256">Endoplasmic reticulum</keyword>
<dbReference type="STRING" id="6210.W6U5T3"/>
<keyword evidence="3" id="KW-0813">Transport</keyword>
<dbReference type="InterPro" id="IPR041672">
    <property type="entry name" value="Bap31/Bap29_C"/>
</dbReference>
<keyword evidence="17" id="KW-1185">Reference proteome</keyword>
<evidence type="ECO:0000256" key="11">
    <source>
        <dbReference type="SAM" id="Coils"/>
    </source>
</evidence>
<feature type="coiled-coil region" evidence="11">
    <location>
        <begin position="1005"/>
        <end position="1046"/>
    </location>
</feature>
<keyword evidence="16" id="KW-0675">Receptor</keyword>
<dbReference type="KEGG" id="egl:EGR_08687"/>
<evidence type="ECO:0000256" key="4">
    <source>
        <dbReference type="ARBA" id="ARBA00022692"/>
    </source>
</evidence>
<sequence length="1053" mass="118394">MLWSYIFSLTRKFADWSEPYNMSQLEELVHEICKLSFTVDKLSNKINEERERIKNFKVRQQELIKQNNEIQQSNDQLQADIERLEKTIYREMQQTEQLSKANELVEQRIQSLNKTLAEIDKAGEKMRSEKNILLEEYRDRINSYENYIQKNGILRNFVENWRCQVKRNKELVTFPAVIVNLAAHLEKFYSCNITGQLEALVSSREAQGDTLLDDPVHVVTKNHTQVSPASKTCCRYWLNATRNRKQKIPLPRNDTVINGTNANSVNTINEPTDATNAVENNGNQANALPPVTSQPGDRDPVRMMVIALPGPGHTVFKSRSCPPLDVTNEIEALDTVSTVTDNSDFAWMDARNRDLRLRRLANHWVRTVLMDPLQLPLISKYEWEYKNDINQRMRVPDKLSVASSLPDLGFTDSTLKEVHYPDQSLCKAEHPENTPGYSPDLLIDGAARTIPSTQVTATANATASATIQVAHSNSGNHRSVSERLRTAESRLSHLEAYVSRLSSRLRTMEQQQALLGGLITIYFGLRVVRFLVAALFKSMPFTSTRLPTALSSDDLAKRDKFRKSLKLAFSLLGVIAVVILAVGIYVLVDPGRYNYSLVIFGYVLISLAIACFITSVITGNLLLRLIRAISETKVYRPKSADALQAKPYPRQPKDGVRHQRGVVRISDHQTRPQPQANRQELRREDSGNRVIPNAEGNSGPHPIPSAPPAGVSIGAGRNNNNNEEEERCEKMIPPPPDLEIPPPFAPPPSYPPPAYEDVAQPLSLVCEEPEIDASLGNGDETVCLPSSMNDKNLRGCQSGVALAGTMSKMSILWTITAACLYTEAAVITLLLMPFISSRIWNAVFKSRIVGRLSSYASFYFNGCLLILGLMVFEAVRQVRYQNHVYQELKSDPSIFKPETESVYLMKLFRAQRNLYISGFCLFLWFVFKRLVTLIADHARVTAAGEASLAQAKSATEAAQRLLTSTDGDRDDTSEASHCYPFHESDALRDEIDALKAKLDTEVTARKYAETQMEAIKKQAEQVSKEYDRVSAECQQLQKELAAVIGDDRDKKKD</sequence>
<keyword evidence="9 11" id="KW-0175">Coiled coil</keyword>
<evidence type="ECO:0000256" key="9">
    <source>
        <dbReference type="ARBA" id="ARBA00023054"/>
    </source>
</evidence>
<dbReference type="InterPro" id="IPR040463">
    <property type="entry name" value="BAP29/BAP31_N"/>
</dbReference>
<protein>
    <submittedName>
        <fullName evidence="16">B-cell receptor-associated protein</fullName>
    </submittedName>
</protein>
<dbReference type="GO" id="GO:0005789">
    <property type="term" value="C:endoplasmic reticulum membrane"/>
    <property type="evidence" value="ECO:0007669"/>
    <property type="project" value="UniProtKB-SubCell"/>
</dbReference>
<dbReference type="GO" id="GO:0070973">
    <property type="term" value="P:protein localization to endoplasmic reticulum exit site"/>
    <property type="evidence" value="ECO:0007669"/>
    <property type="project" value="TreeGrafter"/>
</dbReference>
<dbReference type="PANTHER" id="PTHR12701:SF20">
    <property type="entry name" value="ENDOPLASMIC RETICULUM TRANSMEMBRANE PROTEIN"/>
    <property type="match status" value="1"/>
</dbReference>
<dbReference type="OrthoDB" id="435607at2759"/>
<dbReference type="Gene3D" id="1.20.5.110">
    <property type="match status" value="1"/>
</dbReference>
<evidence type="ECO:0000256" key="12">
    <source>
        <dbReference type="SAM" id="MobiDB-lite"/>
    </source>
</evidence>
<feature type="transmembrane region" description="Helical" evidence="13">
    <location>
        <begin position="513"/>
        <end position="536"/>
    </location>
</feature>
<evidence type="ECO:0000256" key="1">
    <source>
        <dbReference type="ARBA" id="ARBA00004477"/>
    </source>
</evidence>
<dbReference type="GeneID" id="36344402"/>
<dbReference type="PANTHER" id="PTHR12701">
    <property type="entry name" value="BCR-ASSOCIATED PROTEIN, BAP"/>
    <property type="match status" value="1"/>
</dbReference>
<dbReference type="CTD" id="36344402"/>
<dbReference type="Pfam" id="PF05529">
    <property type="entry name" value="Bap31"/>
    <property type="match status" value="1"/>
</dbReference>
<evidence type="ECO:0000256" key="7">
    <source>
        <dbReference type="ARBA" id="ARBA00022927"/>
    </source>
</evidence>